<dbReference type="Proteomes" id="UP000078240">
    <property type="component" value="Unassembled WGS sequence"/>
</dbReference>
<feature type="compositionally biased region" description="Polar residues" evidence="1">
    <location>
        <begin position="222"/>
        <end position="233"/>
    </location>
</feature>
<proteinExistence type="predicted"/>
<dbReference type="EMBL" id="LSBH01000031">
    <property type="protein sequence ID" value="OAQ60801.1"/>
    <property type="molecule type" value="Genomic_DNA"/>
</dbReference>
<feature type="region of interest" description="Disordered" evidence="1">
    <location>
        <begin position="123"/>
        <end position="142"/>
    </location>
</feature>
<comment type="caution">
    <text evidence="2">The sequence shown here is derived from an EMBL/GenBank/DDBJ whole genome shotgun (WGS) entry which is preliminary data.</text>
</comment>
<organism evidence="2 3">
    <name type="scientific">Purpureocillium lilacinum</name>
    <name type="common">Paecilomyces lilacinus</name>
    <dbReference type="NCBI Taxonomy" id="33203"/>
    <lineage>
        <taxon>Eukaryota</taxon>
        <taxon>Fungi</taxon>
        <taxon>Dikarya</taxon>
        <taxon>Ascomycota</taxon>
        <taxon>Pezizomycotina</taxon>
        <taxon>Sordariomycetes</taxon>
        <taxon>Hypocreomycetidae</taxon>
        <taxon>Hypocreales</taxon>
        <taxon>Ophiocordycipitaceae</taxon>
        <taxon>Purpureocillium</taxon>
    </lineage>
</organism>
<sequence>MKAYGGVEQRFVPIGESESELQESHAVPPAVSFFGSSAGAHSLGGMARPFRNIKPKKLSLTFVDETKAIEATYGPQQLPPSIAGSSGYGYFPIVQIAGYGLQPPRFPDAFRNELNIAERDIGAGHRAPDQGSVREEAPDRDQRQFRWLIATDARDGVADSATGRMRFREQDDPTELTPELRREPLVRQGLSLQDKAMAAGVSRAGRGTPAVPAKKGRRRRVSQSTLPFTTTKQLDGAAEGTGCQMPALGRPLSQMCPEVPLREGAEGSSSSSRPIERAEKNSRAGGKQCG</sequence>
<reference evidence="2 3" key="1">
    <citation type="submission" date="2016-01" db="EMBL/GenBank/DDBJ databases">
        <title>Biosynthesis of antibiotic leucinostatins and their inhibition on Phytophthora in bio-control Purpureocillium lilacinum.</title>
        <authorList>
            <person name="Wang G."/>
            <person name="Liu Z."/>
            <person name="Lin R."/>
            <person name="Li E."/>
            <person name="Mao Z."/>
            <person name="Ling J."/>
            <person name="Yin W."/>
            <person name="Xie B."/>
        </authorList>
    </citation>
    <scope>NUCLEOTIDE SEQUENCE [LARGE SCALE GENOMIC DNA]</scope>
    <source>
        <strain evidence="2">PLBJ-1</strain>
    </source>
</reference>
<feature type="region of interest" description="Disordered" evidence="1">
    <location>
        <begin position="198"/>
        <end position="290"/>
    </location>
</feature>
<evidence type="ECO:0000313" key="3">
    <source>
        <dbReference type="Proteomes" id="UP000078240"/>
    </source>
</evidence>
<name>A0A179F646_PURLI</name>
<protein>
    <submittedName>
        <fullName evidence="2">Uncharacterized protein</fullName>
    </submittedName>
</protein>
<accession>A0A179F646</accession>
<dbReference type="AlphaFoldDB" id="A0A179F646"/>
<gene>
    <name evidence="2" type="ORF">VFPBJ_11546</name>
</gene>
<evidence type="ECO:0000256" key="1">
    <source>
        <dbReference type="SAM" id="MobiDB-lite"/>
    </source>
</evidence>
<evidence type="ECO:0000313" key="2">
    <source>
        <dbReference type="EMBL" id="OAQ60801.1"/>
    </source>
</evidence>